<feature type="compositionally biased region" description="Polar residues" evidence="2">
    <location>
        <begin position="34"/>
        <end position="43"/>
    </location>
</feature>
<feature type="region of interest" description="Disordered" evidence="2">
    <location>
        <begin position="1"/>
        <end position="21"/>
    </location>
</feature>
<comment type="caution">
    <text evidence="3">The sequence shown here is derived from an EMBL/GenBank/DDBJ whole genome shotgun (WGS) entry which is preliminary data.</text>
</comment>
<keyword evidence="4" id="KW-1185">Reference proteome</keyword>
<dbReference type="Proteomes" id="UP000325902">
    <property type="component" value="Unassembled WGS sequence"/>
</dbReference>
<feature type="coiled-coil region" evidence="1">
    <location>
        <begin position="197"/>
        <end position="244"/>
    </location>
</feature>
<feature type="compositionally biased region" description="Basic and acidic residues" evidence="2">
    <location>
        <begin position="85"/>
        <end position="95"/>
    </location>
</feature>
<proteinExistence type="predicted"/>
<name>A0A5N5DJ98_9PEZI</name>
<accession>A0A5N5DJ98</accession>
<dbReference type="AlphaFoldDB" id="A0A5N5DJ98"/>
<keyword evidence="1" id="KW-0175">Coiled coil</keyword>
<dbReference type="EMBL" id="VCHE01000017">
    <property type="protein sequence ID" value="KAB2577401.1"/>
    <property type="molecule type" value="Genomic_DNA"/>
</dbReference>
<evidence type="ECO:0000256" key="2">
    <source>
        <dbReference type="SAM" id="MobiDB-lite"/>
    </source>
</evidence>
<feature type="compositionally biased region" description="Low complexity" evidence="2">
    <location>
        <begin position="176"/>
        <end position="188"/>
    </location>
</feature>
<gene>
    <name evidence="3" type="primary">NUMA1_1</name>
    <name evidence="3" type="ORF">DBV05_g3862</name>
</gene>
<evidence type="ECO:0000313" key="4">
    <source>
        <dbReference type="Proteomes" id="UP000325902"/>
    </source>
</evidence>
<feature type="compositionally biased region" description="Acidic residues" evidence="2">
    <location>
        <begin position="146"/>
        <end position="174"/>
    </location>
</feature>
<feature type="coiled-coil region" evidence="1">
    <location>
        <begin position="533"/>
        <end position="567"/>
    </location>
</feature>
<feature type="compositionally biased region" description="Low complexity" evidence="2">
    <location>
        <begin position="57"/>
        <end position="70"/>
    </location>
</feature>
<evidence type="ECO:0000313" key="3">
    <source>
        <dbReference type="EMBL" id="KAB2577401.1"/>
    </source>
</evidence>
<protein>
    <submittedName>
        <fullName evidence="3">Nuclear mitotic apparatus protein 1</fullName>
    </submittedName>
</protein>
<evidence type="ECO:0000256" key="1">
    <source>
        <dbReference type="SAM" id="Coils"/>
    </source>
</evidence>
<organism evidence="3 4">
    <name type="scientific">Lasiodiplodia theobromae</name>
    <dbReference type="NCBI Taxonomy" id="45133"/>
    <lineage>
        <taxon>Eukaryota</taxon>
        <taxon>Fungi</taxon>
        <taxon>Dikarya</taxon>
        <taxon>Ascomycota</taxon>
        <taxon>Pezizomycotina</taxon>
        <taxon>Dothideomycetes</taxon>
        <taxon>Dothideomycetes incertae sedis</taxon>
        <taxon>Botryosphaeriales</taxon>
        <taxon>Botryosphaeriaceae</taxon>
        <taxon>Lasiodiplodia</taxon>
    </lineage>
</organism>
<dbReference type="PROSITE" id="PS51257">
    <property type="entry name" value="PROKAR_LIPOPROTEIN"/>
    <property type="match status" value="1"/>
</dbReference>
<feature type="region of interest" description="Disordered" evidence="2">
    <location>
        <begin position="33"/>
        <end position="194"/>
    </location>
</feature>
<reference evidence="3 4" key="1">
    <citation type="journal article" date="2019" name="Sci. Rep.">
        <title>A multi-omics analysis of the grapevine pathogen Lasiodiplodia theobromae reveals that temperature affects the expression of virulence- and pathogenicity-related genes.</title>
        <authorList>
            <person name="Felix C."/>
            <person name="Meneses R."/>
            <person name="Goncalves M.F.M."/>
            <person name="Tilleman L."/>
            <person name="Duarte A.S."/>
            <person name="Jorrin-Novo J.V."/>
            <person name="Van de Peer Y."/>
            <person name="Deforce D."/>
            <person name="Van Nieuwerburgh F."/>
            <person name="Esteves A.C."/>
            <person name="Alves A."/>
        </authorList>
    </citation>
    <scope>NUCLEOTIDE SEQUENCE [LARGE SCALE GENOMIC DNA]</scope>
    <source>
        <strain evidence="3 4">LA-SOL3</strain>
    </source>
</reference>
<sequence>MSSSKPSGDKAGVEPTGKPPLYSAIASACFLSYPSPSDKTSQFPKPRAGGMSFSTFQQLLEEQQQQSLRQLQEREEKELADEMELNGHENSRSGKDNSNTENQEPLGPAVSECGVERTAEQDTLLPSEPLARSRVQQPPISPAPSDPEDSEDAEDAEDAEDTEDDDALDEEEWDSLSRASSSTMANSSDGGMWTSWDEETLEREQQLRRQQEEAQAQQAAIEEREALNRRAETHRKIVEALSEACGEHNEILAKLVRCQQETYQKVKKVEDKLKEQKCSSLNEEQRLSHSISRINDYLGPFEASETLNMSLEEHRNLLENKKKAVTDAVEAQAEKTDRLMGSVTSLDSKVVQLYNSLKGLKQIENFPSLAIEMWKKHDAAQDARIMEQANNIEQLRHAMMHETKASNARWETQIADNEDMAHKIALLEQQFEAFPTHSGQALRQQEFLQQLQQANNSTVKTLGVLERRANKLETSHAEFMAQQTAREKNTKARIQELQTCIFNTANALESRTTERIAELEQRWRAWAKQAMENKASEDRVQALCGRIERLESENKGLKRLVKKQSEASETAQRDVDGKVRGIRNDVSLLKKESNAYQRYEPGTFDNRWMFG</sequence>